<evidence type="ECO:0000313" key="3">
    <source>
        <dbReference type="Proteomes" id="UP000008366"/>
    </source>
</evidence>
<comment type="caution">
    <text evidence="2">The sequence shown here is derived from an EMBL/GenBank/DDBJ whole genome shotgun (WGS) entry which is preliminary data.</text>
</comment>
<dbReference type="PANTHER" id="PTHR35908:SF1">
    <property type="entry name" value="CONSERVED PROTEIN"/>
    <property type="match status" value="1"/>
</dbReference>
<dbReference type="EMBL" id="BAHD01000037">
    <property type="protein sequence ID" value="GAB96403.1"/>
    <property type="molecule type" value="Genomic_DNA"/>
</dbReference>
<gene>
    <name evidence="2" type="ORF">KILIM_037_00220</name>
</gene>
<protein>
    <recommendedName>
        <fullName evidence="1">Glyoxalase-like domain-containing protein</fullName>
    </recommendedName>
</protein>
<organism evidence="2 3">
    <name type="scientific">Kineosphaera limosa NBRC 100340</name>
    <dbReference type="NCBI Taxonomy" id="1184609"/>
    <lineage>
        <taxon>Bacteria</taxon>
        <taxon>Bacillati</taxon>
        <taxon>Actinomycetota</taxon>
        <taxon>Actinomycetes</taxon>
        <taxon>Micrococcales</taxon>
        <taxon>Dermatophilaceae</taxon>
        <taxon>Kineosphaera</taxon>
    </lineage>
</organism>
<accession>K6VJL0</accession>
<reference evidence="2 3" key="1">
    <citation type="submission" date="2012-08" db="EMBL/GenBank/DDBJ databases">
        <title>Whole genome shotgun sequence of Kineosphaera limosa NBRC 100340.</title>
        <authorList>
            <person name="Yoshida I."/>
            <person name="Isaki S."/>
            <person name="Hosoyama A."/>
            <person name="Tsuchikane K."/>
            <person name="Katsumata H."/>
            <person name="Ando Y."/>
            <person name="Ohji S."/>
            <person name="Hamada M."/>
            <person name="Tamura T."/>
            <person name="Yamazoe A."/>
            <person name="Yamazaki S."/>
            <person name="Fujita N."/>
        </authorList>
    </citation>
    <scope>NUCLEOTIDE SEQUENCE [LARGE SCALE GENOMIC DNA]</scope>
    <source>
        <strain evidence="2 3">NBRC 100340</strain>
    </source>
</reference>
<dbReference type="AlphaFoldDB" id="K6VJL0"/>
<dbReference type="SUPFAM" id="SSF54593">
    <property type="entry name" value="Glyoxalase/Bleomycin resistance protein/Dihydroxybiphenyl dioxygenase"/>
    <property type="match status" value="1"/>
</dbReference>
<dbReference type="Pfam" id="PF18029">
    <property type="entry name" value="Glyoxalase_6"/>
    <property type="match status" value="1"/>
</dbReference>
<sequence>MTATPRTITFDCADPAAQVRFWSGVTGRPVDTLPEGTPAQFVGAIGMWPRSNDLAYLFLAVPEGKTAKNRMHLDLECADRSAEVERLVALGATHVSDHSEFGITWTVLRDPEGNEFCLAEHH</sequence>
<evidence type="ECO:0000313" key="2">
    <source>
        <dbReference type="EMBL" id="GAB96403.1"/>
    </source>
</evidence>
<evidence type="ECO:0000259" key="1">
    <source>
        <dbReference type="Pfam" id="PF18029"/>
    </source>
</evidence>
<dbReference type="CDD" id="cd06587">
    <property type="entry name" value="VOC"/>
    <property type="match status" value="1"/>
</dbReference>
<dbReference type="eggNOG" id="COG0346">
    <property type="taxonomic scope" value="Bacteria"/>
</dbReference>
<name>K6VJL0_9MICO</name>
<dbReference type="STRING" id="1184609.KILIM_037_00220"/>
<dbReference type="OrthoDB" id="15077at2"/>
<dbReference type="InterPro" id="IPR041581">
    <property type="entry name" value="Glyoxalase_6"/>
</dbReference>
<dbReference type="Gene3D" id="3.10.180.10">
    <property type="entry name" value="2,3-Dihydroxybiphenyl 1,2-Dioxygenase, domain 1"/>
    <property type="match status" value="1"/>
</dbReference>
<keyword evidence="3" id="KW-1185">Reference proteome</keyword>
<dbReference type="Proteomes" id="UP000008366">
    <property type="component" value="Unassembled WGS sequence"/>
</dbReference>
<feature type="domain" description="Glyoxalase-like" evidence="1">
    <location>
        <begin position="8"/>
        <end position="118"/>
    </location>
</feature>
<dbReference type="InterPro" id="IPR029068">
    <property type="entry name" value="Glyas_Bleomycin-R_OHBP_Dase"/>
</dbReference>
<proteinExistence type="predicted"/>
<dbReference type="PANTHER" id="PTHR35908">
    <property type="entry name" value="HYPOTHETICAL FUSION PROTEIN"/>
    <property type="match status" value="1"/>
</dbReference>
<dbReference type="RefSeq" id="WP_006592935.1">
    <property type="nucleotide sequence ID" value="NZ_BAHD01000037.1"/>
</dbReference>